<feature type="transmembrane region" description="Helical" evidence="9">
    <location>
        <begin position="44"/>
        <end position="62"/>
    </location>
</feature>
<feature type="domain" description="Tripartite ATP-independent periplasmic transporters DctQ component" evidence="10">
    <location>
        <begin position="23"/>
        <end position="152"/>
    </location>
</feature>
<dbReference type="InterPro" id="IPR055348">
    <property type="entry name" value="DctQ"/>
</dbReference>
<comment type="caution">
    <text evidence="11">The sequence shown here is derived from an EMBL/GenBank/DDBJ whole genome shotgun (WGS) entry which is preliminary data.</text>
</comment>
<dbReference type="EMBL" id="JAJNDC010000001">
    <property type="protein sequence ID" value="MCW9711478.1"/>
    <property type="molecule type" value="Genomic_DNA"/>
</dbReference>
<keyword evidence="6 9" id="KW-1133">Transmembrane helix</keyword>
<evidence type="ECO:0000313" key="11">
    <source>
        <dbReference type="EMBL" id="MCW9711478.1"/>
    </source>
</evidence>
<sequence length="163" mass="18402">MRKQIDRLVRGTLVFLMGFMLFNVVWQVISRYIIGSPSTFTEELARFLLIWICLLGGAYAAGKKMHLSINLLPNRLSKEGKRKLSIFTFSIVILFALLVMVIGGGRLVQISYVLGQSSSALNIPLAYIYIVLPLSGLLIIYYKVIEIKQLFKTDLTPQKTDSQ</sequence>
<name>A0ABT3PUH1_9BACT</name>
<dbReference type="PANTHER" id="PTHR35011">
    <property type="entry name" value="2,3-DIKETO-L-GULONATE TRAP TRANSPORTER SMALL PERMEASE PROTEIN YIAM"/>
    <property type="match status" value="1"/>
</dbReference>
<comment type="subcellular location">
    <subcellularLocation>
        <location evidence="1">Cell inner membrane</location>
        <topology evidence="1">Multi-pass membrane protein</topology>
    </subcellularLocation>
</comment>
<evidence type="ECO:0000256" key="5">
    <source>
        <dbReference type="ARBA" id="ARBA00022692"/>
    </source>
</evidence>
<accession>A0ABT3PUH1</accession>
<evidence type="ECO:0000256" key="9">
    <source>
        <dbReference type="SAM" id="Phobius"/>
    </source>
</evidence>
<keyword evidence="4" id="KW-0997">Cell inner membrane</keyword>
<evidence type="ECO:0000256" key="6">
    <source>
        <dbReference type="ARBA" id="ARBA00022989"/>
    </source>
</evidence>
<gene>
    <name evidence="11" type="ORF">LQ318_01060</name>
</gene>
<keyword evidence="3" id="KW-1003">Cell membrane</keyword>
<feature type="transmembrane region" description="Helical" evidence="9">
    <location>
        <begin position="123"/>
        <end position="142"/>
    </location>
</feature>
<evidence type="ECO:0000256" key="3">
    <source>
        <dbReference type="ARBA" id="ARBA00022475"/>
    </source>
</evidence>
<reference evidence="11 12" key="1">
    <citation type="submission" date="2021-11" db="EMBL/GenBank/DDBJ databases">
        <title>Aliifidinibius sp. nov., a new bacterium isolated from saline soil.</title>
        <authorList>
            <person name="Galisteo C."/>
            <person name="De La Haba R."/>
            <person name="Sanchez-Porro C."/>
            <person name="Ventosa A."/>
        </authorList>
    </citation>
    <scope>NUCLEOTIDE SEQUENCE [LARGE SCALE GENOMIC DNA]</scope>
    <source>
        <strain evidence="11 12">KACC 190600</strain>
    </source>
</reference>
<dbReference type="Proteomes" id="UP001207337">
    <property type="component" value="Unassembled WGS sequence"/>
</dbReference>
<comment type="similarity">
    <text evidence="8">Belongs to the TRAP transporter small permease family.</text>
</comment>
<dbReference type="PANTHER" id="PTHR35011:SF2">
    <property type="entry name" value="2,3-DIKETO-L-GULONATE TRAP TRANSPORTER SMALL PERMEASE PROTEIN YIAM"/>
    <property type="match status" value="1"/>
</dbReference>
<keyword evidence="2" id="KW-0813">Transport</keyword>
<dbReference type="InterPro" id="IPR007387">
    <property type="entry name" value="TRAP_DctQ"/>
</dbReference>
<feature type="transmembrane region" description="Helical" evidence="9">
    <location>
        <begin position="83"/>
        <end position="103"/>
    </location>
</feature>
<evidence type="ECO:0000256" key="8">
    <source>
        <dbReference type="ARBA" id="ARBA00038436"/>
    </source>
</evidence>
<protein>
    <submittedName>
        <fullName evidence="11">TRAP transporter small permease</fullName>
    </submittedName>
</protein>
<organism evidence="11 12">
    <name type="scientific">Fodinibius salicampi</name>
    <dbReference type="NCBI Taxonomy" id="1920655"/>
    <lineage>
        <taxon>Bacteria</taxon>
        <taxon>Pseudomonadati</taxon>
        <taxon>Balneolota</taxon>
        <taxon>Balneolia</taxon>
        <taxon>Balneolales</taxon>
        <taxon>Balneolaceae</taxon>
        <taxon>Fodinibius</taxon>
    </lineage>
</organism>
<proteinExistence type="inferred from homology"/>
<keyword evidence="5 9" id="KW-0812">Transmembrane</keyword>
<dbReference type="RefSeq" id="WP_265786726.1">
    <property type="nucleotide sequence ID" value="NZ_BAABRS010000001.1"/>
</dbReference>
<evidence type="ECO:0000256" key="7">
    <source>
        <dbReference type="ARBA" id="ARBA00023136"/>
    </source>
</evidence>
<dbReference type="Pfam" id="PF04290">
    <property type="entry name" value="DctQ"/>
    <property type="match status" value="1"/>
</dbReference>
<evidence type="ECO:0000313" key="12">
    <source>
        <dbReference type="Proteomes" id="UP001207337"/>
    </source>
</evidence>
<keyword evidence="12" id="KW-1185">Reference proteome</keyword>
<keyword evidence="7 9" id="KW-0472">Membrane</keyword>
<evidence type="ECO:0000259" key="10">
    <source>
        <dbReference type="Pfam" id="PF04290"/>
    </source>
</evidence>
<evidence type="ECO:0000256" key="4">
    <source>
        <dbReference type="ARBA" id="ARBA00022519"/>
    </source>
</evidence>
<evidence type="ECO:0000256" key="1">
    <source>
        <dbReference type="ARBA" id="ARBA00004429"/>
    </source>
</evidence>
<evidence type="ECO:0000256" key="2">
    <source>
        <dbReference type="ARBA" id="ARBA00022448"/>
    </source>
</evidence>
<feature type="transmembrane region" description="Helical" evidence="9">
    <location>
        <begin position="12"/>
        <end position="29"/>
    </location>
</feature>